<evidence type="ECO:0000313" key="3">
    <source>
        <dbReference type="Proteomes" id="UP000239204"/>
    </source>
</evidence>
<feature type="region of interest" description="Disordered" evidence="1">
    <location>
        <begin position="72"/>
        <end position="101"/>
    </location>
</feature>
<gene>
    <name evidence="2" type="ORF">XarjCFBP7645_02320</name>
</gene>
<name>A0A2S7AH33_9XANT</name>
<feature type="compositionally biased region" description="Low complexity" evidence="1">
    <location>
        <begin position="9"/>
        <end position="19"/>
    </location>
</feature>
<comment type="caution">
    <text evidence="2">The sequence shown here is derived from an EMBL/GenBank/DDBJ whole genome shotgun (WGS) entry which is preliminary data.</text>
</comment>
<organism evidence="2 3">
    <name type="scientific">Xanthomonas arboricola</name>
    <dbReference type="NCBI Taxonomy" id="56448"/>
    <lineage>
        <taxon>Bacteria</taxon>
        <taxon>Pseudomonadati</taxon>
        <taxon>Pseudomonadota</taxon>
        <taxon>Gammaproteobacteria</taxon>
        <taxon>Lysobacterales</taxon>
        <taxon>Lysobacteraceae</taxon>
        <taxon>Xanthomonas</taxon>
    </lineage>
</organism>
<evidence type="ECO:0000313" key="2">
    <source>
        <dbReference type="EMBL" id="PPU09180.1"/>
    </source>
</evidence>
<feature type="compositionally biased region" description="Basic residues" evidence="1">
    <location>
        <begin position="20"/>
        <end position="29"/>
    </location>
</feature>
<proteinExistence type="predicted"/>
<dbReference type="EMBL" id="MIGY01000001">
    <property type="protein sequence ID" value="PPU09180.1"/>
    <property type="molecule type" value="Genomic_DNA"/>
</dbReference>
<dbReference type="AlphaFoldDB" id="A0A2S7AH33"/>
<sequence length="101" mass="11178">MSGRRPRRTLTPTPALRPGPRLRRGRSKARAPMARQLCLLAPKGEGLRAELHWRVQDFRVMEVTCRDGSVAGDRRRAAHGCAATASQTGSLPSRKADPRPR</sequence>
<dbReference type="Proteomes" id="UP000239204">
    <property type="component" value="Unassembled WGS sequence"/>
</dbReference>
<feature type="region of interest" description="Disordered" evidence="1">
    <location>
        <begin position="1"/>
        <end position="31"/>
    </location>
</feature>
<reference evidence="2 3" key="1">
    <citation type="submission" date="2016-08" db="EMBL/GenBank/DDBJ databases">
        <title>Evolution of the type three secretion system and type three effector repertoires in Xanthomonas.</title>
        <authorList>
            <person name="Merda D."/>
            <person name="Briand M."/>
            <person name="Bosis E."/>
            <person name="Rousseau C."/>
            <person name="Portier P."/>
            <person name="Jacques M.-A."/>
            <person name="Fischer-Le Saux M."/>
        </authorList>
    </citation>
    <scope>NUCLEOTIDE SEQUENCE [LARGE SCALE GENOMIC DNA]</scope>
    <source>
        <strain evidence="2 3">CFBP 7645</strain>
    </source>
</reference>
<protein>
    <submittedName>
        <fullName evidence="2">Uncharacterized protein</fullName>
    </submittedName>
</protein>
<evidence type="ECO:0000256" key="1">
    <source>
        <dbReference type="SAM" id="MobiDB-lite"/>
    </source>
</evidence>
<accession>A0A2S7AH33</accession>